<feature type="compositionally biased region" description="Polar residues" evidence="1">
    <location>
        <begin position="266"/>
        <end position="279"/>
    </location>
</feature>
<dbReference type="Proteomes" id="UP000639643">
    <property type="component" value="Unassembled WGS sequence"/>
</dbReference>
<keyword evidence="3" id="KW-1185">Reference proteome</keyword>
<reference evidence="2" key="1">
    <citation type="journal article" date="2020" name="Phytopathology">
        <title>Genome Sequence Resources of Colletotrichum truncatum, C. plurivorum, C. musicola, and C. sojae: Four Species Pathogenic to Soybean (Glycine max).</title>
        <authorList>
            <person name="Rogerio F."/>
            <person name="Boufleur T.R."/>
            <person name="Ciampi-Guillardi M."/>
            <person name="Sukno S.A."/>
            <person name="Thon M.R."/>
            <person name="Massola Junior N.S."/>
            <person name="Baroncelli R."/>
        </authorList>
    </citation>
    <scope>NUCLEOTIDE SEQUENCE</scope>
    <source>
        <strain evidence="2">LFN0074</strain>
    </source>
</reference>
<evidence type="ECO:0000313" key="3">
    <source>
        <dbReference type="Proteomes" id="UP000639643"/>
    </source>
</evidence>
<feature type="compositionally biased region" description="Pro residues" evidence="1">
    <location>
        <begin position="378"/>
        <end position="389"/>
    </location>
</feature>
<feature type="region of interest" description="Disordered" evidence="1">
    <location>
        <begin position="70"/>
        <end position="151"/>
    </location>
</feature>
<feature type="compositionally biased region" description="Basic and acidic residues" evidence="1">
    <location>
        <begin position="460"/>
        <end position="469"/>
    </location>
</feature>
<organism evidence="2 3">
    <name type="scientific">Colletotrichum musicola</name>
    <dbReference type="NCBI Taxonomy" id="2175873"/>
    <lineage>
        <taxon>Eukaryota</taxon>
        <taxon>Fungi</taxon>
        <taxon>Dikarya</taxon>
        <taxon>Ascomycota</taxon>
        <taxon>Pezizomycotina</taxon>
        <taxon>Sordariomycetes</taxon>
        <taxon>Hypocreomycetidae</taxon>
        <taxon>Glomerellales</taxon>
        <taxon>Glomerellaceae</taxon>
        <taxon>Colletotrichum</taxon>
        <taxon>Colletotrichum orchidearum species complex</taxon>
    </lineage>
</organism>
<dbReference type="AlphaFoldDB" id="A0A8H6NLX0"/>
<name>A0A8H6NLX0_9PEZI</name>
<feature type="compositionally biased region" description="Polar residues" evidence="1">
    <location>
        <begin position="398"/>
        <end position="412"/>
    </location>
</feature>
<feature type="region of interest" description="Disordered" evidence="1">
    <location>
        <begin position="1"/>
        <end position="37"/>
    </location>
</feature>
<evidence type="ECO:0000256" key="1">
    <source>
        <dbReference type="SAM" id="MobiDB-lite"/>
    </source>
</evidence>
<comment type="caution">
    <text evidence="2">The sequence shown here is derived from an EMBL/GenBank/DDBJ whole genome shotgun (WGS) entry which is preliminary data.</text>
</comment>
<feature type="compositionally biased region" description="Low complexity" evidence="1">
    <location>
        <begin position="71"/>
        <end position="85"/>
    </location>
</feature>
<gene>
    <name evidence="2" type="ORF">CMUS01_04615</name>
</gene>
<accession>A0A8H6NLX0</accession>
<dbReference type="EMBL" id="WIGM01000127">
    <property type="protein sequence ID" value="KAF6838487.1"/>
    <property type="molecule type" value="Genomic_DNA"/>
</dbReference>
<protein>
    <submittedName>
        <fullName evidence="2">Uncharacterized protein</fullName>
    </submittedName>
</protein>
<sequence length="484" mass="52544">MKVDANLGFGPPSTLANRESLGRRRRRAPSRSQSAIPSRCGLTKDAVKMGLAVSGFEWLRWLLRRLRAKSPYRQDQSDRSSSARRPASELPESRVDGVWTLKSGRTAKGGAAGRPERREKVRTSRNRSSCPRVVPAKNAPGPNECERSEAGGDERCRWERLQREMGAAGACCSTVQRGLGAFPTVTNTADARVLGSLGDRCPAPLRGPCSWPRDPLDVSNPKQQRKQHTVRPLGCEMRKSLGLGPRLARLVHLLDASSPRAPYLQSPASGHSDAASNRSMMPGSPTRQILDPIVMITPLSVDRWIDPHHLGGQAAPARSGSWQLDTVFPVATVQPPTTTAASHATPAYSRTRGRQGPAEVFAGRQPQPVSCPVARCPEPAPPPPPPPPLTEEECPGRAQSTCGNNRDSQDSGTGAWLAPRNEMPPFRWNPSILRGSLFYNGSSGPQAFRQQAGAGRALSRPRDRPESPRKQARHAQPPARKTSE</sequence>
<feature type="region of interest" description="Disordered" evidence="1">
    <location>
        <begin position="260"/>
        <end position="286"/>
    </location>
</feature>
<evidence type="ECO:0000313" key="2">
    <source>
        <dbReference type="EMBL" id="KAF6838487.1"/>
    </source>
</evidence>
<feature type="region of interest" description="Disordered" evidence="1">
    <location>
        <begin position="372"/>
        <end position="484"/>
    </location>
</feature>
<proteinExistence type="predicted"/>
<feature type="compositionally biased region" description="Low complexity" evidence="1">
    <location>
        <begin position="446"/>
        <end position="457"/>
    </location>
</feature>